<reference evidence="2" key="2">
    <citation type="journal article" date="2002" name="Nature">
        <title>Complete genome sequence of the model actinomycete Streptomyces coelicolor A3(2).</title>
        <authorList>
            <person name="Bentley S.D."/>
            <person name="Chater K.F."/>
            <person name="Cerdeno-Tarraga A.M."/>
            <person name="Challis G.L."/>
            <person name="Thomson N.R."/>
            <person name="James K.D."/>
            <person name="Harris D.E."/>
            <person name="Quail M.A."/>
            <person name="Kieser H."/>
            <person name="Harper D."/>
            <person name="Bateman A."/>
            <person name="Brown S."/>
            <person name="Chandra G."/>
            <person name="Chen C.W."/>
            <person name="Collins M."/>
            <person name="Cronin A."/>
            <person name="Fraser A."/>
            <person name="Goble A."/>
            <person name="Hidalgo J."/>
            <person name="Hornsby T."/>
            <person name="Howarth S."/>
            <person name="Huang C.H."/>
            <person name="Kieser T."/>
            <person name="Larke L."/>
            <person name="Murphy L."/>
            <person name="Oliver K."/>
            <person name="O'Neil S."/>
            <person name="Rabbinowitsch E."/>
            <person name="Rajandream M.A."/>
            <person name="Rutherford K."/>
            <person name="Rutter S."/>
            <person name="Seeger K."/>
            <person name="Saunders D."/>
            <person name="Sharp S."/>
            <person name="Squares R."/>
            <person name="Squares S."/>
            <person name="Taylor K."/>
            <person name="Warren T."/>
            <person name="Wietzorrek A."/>
            <person name="Woodward J."/>
            <person name="Barrell B.G."/>
            <person name="Parkhill J."/>
            <person name="Hopwood D.A."/>
        </authorList>
    </citation>
    <scope>NUCLEOTIDE SEQUENCE [LARGE SCALE GENOMIC DNA]</scope>
    <source>
        <strain evidence="2">ATCC BAA-471 / A3(2) / M145</strain>
    </source>
</reference>
<reference evidence="1 2" key="4">
    <citation type="journal article" date="2009" name="Mol. Microbiol.">
        <title>Extracellular signalling, translational control, two repressors and an activator all contribute to the regulation of methylenomycin production in Streptomyces coelicolor.</title>
        <authorList>
            <person name="O'Rourke S."/>
            <person name="Wietzorrek A."/>
            <person name="Fowler K."/>
            <person name="Corre C."/>
            <person name="Challis G.L."/>
            <person name="Chater K.F."/>
        </authorList>
    </citation>
    <scope>NUCLEOTIDE SEQUENCE [LARGE SCALE GENOMIC DNA]</scope>
    <source>
        <strain evidence="2">ATCC BAA-471 / A3(2) / M145</strain>
    </source>
</reference>
<geneLocation type="plasmid" evidence="2">
    <name>SCP1</name>
</geneLocation>
<reference evidence="1 2" key="1">
    <citation type="journal article" date="1998" name="J. Bacteriol.">
        <title>Cloning and physical mapping of the EcoRI fragments of the giant linear plasmid SCP1.</title>
        <authorList>
            <person name="Redenbach M."/>
            <person name="Ikeda K."/>
            <person name="Yamasaki M."/>
            <person name="Kinashi H."/>
        </authorList>
    </citation>
    <scope>NUCLEOTIDE SEQUENCE [LARGE SCALE GENOMIC DNA]</scope>
    <source>
        <strain evidence="2">ATCC BAA-471 / A3(2) / M145</strain>
    </source>
</reference>
<dbReference type="InParanoid" id="Q9ACU2"/>
<name>Q9ACU2_STRCO</name>
<sequence length="143" mass="14206">MLQTAGPERTGPGGPDPVVRAAAAQLIAWTPVSMGGGRACSRSARRWVVAPRADSLELLEPGACGGAQLCGPEDVVPALCVPLRACGASRASACARAREAAACPGVPGAWKGPPVMVGGPFLSAGRASPCRAEGSLFASVCGQ</sequence>
<dbReference type="Proteomes" id="UP000001973">
    <property type="component" value="Plasmid SCP1"/>
</dbReference>
<organism evidence="1 2">
    <name type="scientific">Streptomyces coelicolor (strain ATCC BAA-471 / A3(2) / M145)</name>
    <dbReference type="NCBI Taxonomy" id="100226"/>
    <lineage>
        <taxon>Bacteria</taxon>
        <taxon>Bacillati</taxon>
        <taxon>Actinomycetota</taxon>
        <taxon>Actinomycetes</taxon>
        <taxon>Kitasatosporales</taxon>
        <taxon>Streptomycetaceae</taxon>
        <taxon>Streptomyces</taxon>
        <taxon>Streptomyces albidoflavus group</taxon>
    </lineage>
</organism>
<accession>Q9ACU2</accession>
<dbReference type="HOGENOM" id="CLU_1805039_0_0_11"/>
<evidence type="ECO:0000313" key="2">
    <source>
        <dbReference type="Proteomes" id="UP000001973"/>
    </source>
</evidence>
<evidence type="ECO:0000313" key="1">
    <source>
        <dbReference type="EMBL" id="CAC36732.1"/>
    </source>
</evidence>
<keyword evidence="2" id="KW-1185">Reference proteome</keyword>
<proteinExistence type="predicted"/>
<dbReference type="EMBL" id="AL589148">
    <property type="protein sequence ID" value="CAC36732.1"/>
    <property type="molecule type" value="Genomic_DNA"/>
</dbReference>
<dbReference type="KEGG" id="sco:SCP1.211c"/>
<reference evidence="1 2" key="3">
    <citation type="journal article" date="2008" name="Proc. Natl. Acad. Sci. U.S.A.">
        <title>2-Alkyl-4-hydroxymethylfuran-3-carboxylic acids, antibiotic production inducers discovered by Streptomyces coelicolor genome mining.</title>
        <authorList>
            <person name="Corre C."/>
            <person name="Song L."/>
            <person name="O'Rourke S."/>
            <person name="Chater K.F."/>
            <person name="Challis G.L."/>
        </authorList>
    </citation>
    <scope>NUCLEOTIDE SEQUENCE [LARGE SCALE GENOMIC DNA]</scope>
    <source>
        <strain evidence="2">ATCC BAA-471 / A3(2) / M145</strain>
    </source>
</reference>
<protein>
    <submittedName>
        <fullName evidence="1">Uncharacterized protein</fullName>
    </submittedName>
</protein>
<gene>
    <name evidence="1" type="ordered locus">SCP1.211c</name>
</gene>
<dbReference type="AlphaFoldDB" id="Q9ACU2"/>